<evidence type="ECO:0000313" key="2">
    <source>
        <dbReference type="EMBL" id="GAB1285233.1"/>
    </source>
</evidence>
<proteinExistence type="predicted"/>
<dbReference type="InterPro" id="IPR035979">
    <property type="entry name" value="RBD_domain_sf"/>
</dbReference>
<name>A0ABQ0EEG0_APOSI</name>
<feature type="region of interest" description="Disordered" evidence="1">
    <location>
        <begin position="457"/>
        <end position="482"/>
    </location>
</feature>
<feature type="compositionally biased region" description="Polar residues" evidence="1">
    <location>
        <begin position="523"/>
        <end position="532"/>
    </location>
</feature>
<dbReference type="Gene3D" id="3.30.70.330">
    <property type="match status" value="1"/>
</dbReference>
<reference evidence="2 3" key="1">
    <citation type="submission" date="2024-08" db="EMBL/GenBank/DDBJ databases">
        <title>The draft genome of Apodemus speciosus.</title>
        <authorList>
            <person name="Nabeshima K."/>
            <person name="Suzuki S."/>
            <person name="Onuma M."/>
        </authorList>
    </citation>
    <scope>NUCLEOTIDE SEQUENCE [LARGE SCALE GENOMIC DNA]</scope>
    <source>
        <strain evidence="2">IB14-021</strain>
    </source>
</reference>
<keyword evidence="3" id="KW-1185">Reference proteome</keyword>
<dbReference type="SUPFAM" id="SSF54928">
    <property type="entry name" value="RNA-binding domain, RBD"/>
    <property type="match status" value="1"/>
</dbReference>
<feature type="region of interest" description="Disordered" evidence="1">
    <location>
        <begin position="507"/>
        <end position="532"/>
    </location>
</feature>
<accession>A0ABQ0EEG0</accession>
<comment type="caution">
    <text evidence="2">The sequence shown here is derived from an EMBL/GenBank/DDBJ whole genome shotgun (WGS) entry which is preliminary data.</text>
</comment>
<dbReference type="Proteomes" id="UP001623349">
    <property type="component" value="Unassembled WGS sequence"/>
</dbReference>
<evidence type="ECO:0000313" key="3">
    <source>
        <dbReference type="Proteomes" id="UP001623349"/>
    </source>
</evidence>
<dbReference type="EMBL" id="BAAFST010000001">
    <property type="protein sequence ID" value="GAB1285233.1"/>
    <property type="molecule type" value="Genomic_DNA"/>
</dbReference>
<feature type="region of interest" description="Disordered" evidence="1">
    <location>
        <begin position="48"/>
        <end position="80"/>
    </location>
</feature>
<feature type="region of interest" description="Disordered" evidence="1">
    <location>
        <begin position="870"/>
        <end position="909"/>
    </location>
</feature>
<dbReference type="InterPro" id="IPR012677">
    <property type="entry name" value="Nucleotide-bd_a/b_plait_sf"/>
</dbReference>
<sequence>MQATAAVETDSDKIYHKNGGHFQNDKLYNPKKENMFFSNGCIEVEMTSPNGDGYSLATEERSSDRENSSVDQRDLSELSFAENQDTNVESIFSQSSEFEDSIDYAFLNETYSIHYSESKLKDENLLHLYSQLYPEVHKRVEMVFDTLEPQDNNSIGLGRSPKASGAACGAMQKSGVDEDSQQEYHSAELEYVSAHLAFDPSKTGSRARLDASEGETSSYDFKCGGNLEDNRGKLESVPNTSLESLNGFAQECSPQVSTSQSSNMLKEPKYEKCKEQEVVGLTYHEAFDNILQRSSSPVIPQKVSETQVYTKKMKSQTVESKDIYGNRVFQNKTSQHPENAIIFPQDQALETHLRTTDALRPSGPYILDDSVISLCGSLQYKSLHEPGFFSPVIARVAVTDNQEEVEDSCLHHVQGGDTNKTYCLMKELCLKSVPDAASCAAVVQQLLDMSSRASASSSIASASGSTETKMVGQRQPEEWQRGRHSVACNTDWSCGWQCMGRDAQVAAPANNAGRRRSPGGSKPSGNSLTENSLELRKTFDTTDRQKHPERAFQLCEETAPPSKCCEKTTERAVKAEMHLLDVCYQMCHHHCHHIYKLVMESTSGLNRNLPTDSAKKELGSALLSVLGDLKVRYMNLKGKVLKGIPLEELPPLLLESKLLSAFSDFASRLMKEEACSLSEANSELDNQSLPDVDISPSLLKTLSQMSFISDNSHPKQDKSPMNNVSKNGDVNIDLNHLKLSDKECKTIHEASEDWFDATERLTGADFSVTQENTTRYEEWEPKNPLELKNTDLLGRDKGFLIHVGGLCPSVSEVFASLTFAKNSDAKMAVKEMNGVEINGKSVTVQLVKIPEEYTPPLSAARNSISVNHLEKNSNKDAPSASSICRLPGARSKQPESEQDSEFPPLDQGVKKNCSQIKSDQFLPETPFQFTPPNTLNLRSFTKIMKRLVELHPDISRPHHKGSSGSEDKSQRFSEWLVHQYHCKNDFIFSEKLCFPFEINEAIQRKIFGKYEYPSSEEVLQQLGKSRGNAIRQLHKWTDTKYSV</sequence>
<gene>
    <name evidence="2" type="ORF">APTSU1_000046300</name>
</gene>
<organism evidence="2 3">
    <name type="scientific">Apodemus speciosus</name>
    <name type="common">Large Japanese field mouse</name>
    <dbReference type="NCBI Taxonomy" id="105296"/>
    <lineage>
        <taxon>Eukaryota</taxon>
        <taxon>Metazoa</taxon>
        <taxon>Chordata</taxon>
        <taxon>Craniata</taxon>
        <taxon>Vertebrata</taxon>
        <taxon>Euteleostomi</taxon>
        <taxon>Mammalia</taxon>
        <taxon>Eutheria</taxon>
        <taxon>Euarchontoglires</taxon>
        <taxon>Glires</taxon>
        <taxon>Rodentia</taxon>
        <taxon>Myomorpha</taxon>
        <taxon>Muroidea</taxon>
        <taxon>Muridae</taxon>
        <taxon>Murinae</taxon>
        <taxon>Apodemus</taxon>
    </lineage>
</organism>
<feature type="compositionally biased region" description="Basic and acidic residues" evidence="1">
    <location>
        <begin position="58"/>
        <end position="76"/>
    </location>
</feature>
<protein>
    <submittedName>
        <fullName evidence="2">RNA-binding protein 44</fullName>
    </submittedName>
</protein>
<evidence type="ECO:0000256" key="1">
    <source>
        <dbReference type="SAM" id="MobiDB-lite"/>
    </source>
</evidence>